<dbReference type="Proteomes" id="UP000717624">
    <property type="component" value="Unassembled WGS sequence"/>
</dbReference>
<comment type="caution">
    <text evidence="2">The sequence shown here is derived from an EMBL/GenBank/DDBJ whole genome shotgun (WGS) entry which is preliminary data.</text>
</comment>
<evidence type="ECO:0000313" key="3">
    <source>
        <dbReference type="Proteomes" id="UP000717624"/>
    </source>
</evidence>
<feature type="region of interest" description="Disordered" evidence="1">
    <location>
        <begin position="46"/>
        <end position="66"/>
    </location>
</feature>
<proteinExistence type="predicted"/>
<evidence type="ECO:0000256" key="1">
    <source>
        <dbReference type="SAM" id="MobiDB-lite"/>
    </source>
</evidence>
<name>A0A939BU53_9BACL</name>
<dbReference type="AlphaFoldDB" id="A0A939BU53"/>
<dbReference type="EMBL" id="JAFBEB010000002">
    <property type="protein sequence ID" value="MBM7589156.1"/>
    <property type="molecule type" value="Genomic_DNA"/>
</dbReference>
<dbReference type="RefSeq" id="WP_204516892.1">
    <property type="nucleotide sequence ID" value="NZ_BAABIN010000015.1"/>
</dbReference>
<gene>
    <name evidence="2" type="ORF">JOD01_000754</name>
</gene>
<feature type="compositionally biased region" description="Polar residues" evidence="1">
    <location>
        <begin position="48"/>
        <end position="57"/>
    </location>
</feature>
<sequence>MRQKLRYVLAAVACCLLIASFIFGNLALALLALAISLLLKQTGRETRAGQNNLSRHQSSLHEDAKR</sequence>
<keyword evidence="3" id="KW-1185">Reference proteome</keyword>
<protein>
    <submittedName>
        <fullName evidence="2">Membrane protein</fullName>
    </submittedName>
</protein>
<organism evidence="2 3">
    <name type="scientific">Brevibacillus fulvus</name>
    <dbReference type="NCBI Taxonomy" id="1125967"/>
    <lineage>
        <taxon>Bacteria</taxon>
        <taxon>Bacillati</taxon>
        <taxon>Bacillota</taxon>
        <taxon>Bacilli</taxon>
        <taxon>Bacillales</taxon>
        <taxon>Paenibacillaceae</taxon>
        <taxon>Brevibacillus</taxon>
    </lineage>
</organism>
<evidence type="ECO:0000313" key="2">
    <source>
        <dbReference type="EMBL" id="MBM7589156.1"/>
    </source>
</evidence>
<reference evidence="2" key="1">
    <citation type="submission" date="2021-01" db="EMBL/GenBank/DDBJ databases">
        <title>Genomic Encyclopedia of Type Strains, Phase IV (KMG-IV): sequencing the most valuable type-strain genomes for metagenomic binning, comparative biology and taxonomic classification.</title>
        <authorList>
            <person name="Goeker M."/>
        </authorList>
    </citation>
    <scope>NUCLEOTIDE SEQUENCE</scope>
    <source>
        <strain evidence="2">DSM 25523</strain>
    </source>
</reference>
<accession>A0A939BU53</accession>